<dbReference type="EMBL" id="FOBF01000004">
    <property type="protein sequence ID" value="SEL26111.1"/>
    <property type="molecule type" value="Genomic_DNA"/>
</dbReference>
<keyword evidence="6 8" id="KW-1133">Transmembrane helix</keyword>
<evidence type="ECO:0000256" key="5">
    <source>
        <dbReference type="ARBA" id="ARBA00022692"/>
    </source>
</evidence>
<dbReference type="InterPro" id="IPR011606">
    <property type="entry name" value="Brnchd-chn_aa_trnsp_permease"/>
</dbReference>
<name>A0A1H7NRX3_9ACTN</name>
<feature type="transmembrane region" description="Helical" evidence="8">
    <location>
        <begin position="168"/>
        <end position="201"/>
    </location>
</feature>
<evidence type="ECO:0000256" key="6">
    <source>
        <dbReference type="ARBA" id="ARBA00022989"/>
    </source>
</evidence>
<dbReference type="PANTHER" id="PTHR34979:SF1">
    <property type="entry name" value="INNER MEMBRANE PROTEIN YGAZ"/>
    <property type="match status" value="1"/>
</dbReference>
<evidence type="ECO:0000256" key="4">
    <source>
        <dbReference type="ARBA" id="ARBA00022475"/>
    </source>
</evidence>
<dbReference type="GO" id="GO:1903785">
    <property type="term" value="P:L-valine transmembrane transport"/>
    <property type="evidence" value="ECO:0007669"/>
    <property type="project" value="TreeGrafter"/>
</dbReference>
<dbReference type="PANTHER" id="PTHR34979">
    <property type="entry name" value="INNER MEMBRANE PROTEIN YGAZ"/>
    <property type="match status" value="1"/>
</dbReference>
<dbReference type="Proteomes" id="UP000198953">
    <property type="component" value="Unassembled WGS sequence"/>
</dbReference>
<organism evidence="9 10">
    <name type="scientific">Nonomuraea pusilla</name>
    <dbReference type="NCBI Taxonomy" id="46177"/>
    <lineage>
        <taxon>Bacteria</taxon>
        <taxon>Bacillati</taxon>
        <taxon>Actinomycetota</taxon>
        <taxon>Actinomycetes</taxon>
        <taxon>Streptosporangiales</taxon>
        <taxon>Streptosporangiaceae</taxon>
        <taxon>Nonomuraea</taxon>
    </lineage>
</organism>
<feature type="transmembrane region" description="Helical" evidence="8">
    <location>
        <begin position="38"/>
        <end position="60"/>
    </location>
</feature>
<keyword evidence="3" id="KW-0813">Transport</keyword>
<keyword evidence="5 8" id="KW-0812">Transmembrane</keyword>
<evidence type="ECO:0000256" key="7">
    <source>
        <dbReference type="ARBA" id="ARBA00023136"/>
    </source>
</evidence>
<evidence type="ECO:0000313" key="9">
    <source>
        <dbReference type="EMBL" id="SEL26111.1"/>
    </source>
</evidence>
<protein>
    <submittedName>
        <fullName evidence="9">Predicted branched-chain amino acid permease (Azaleucine resistance)</fullName>
    </submittedName>
</protein>
<evidence type="ECO:0000256" key="8">
    <source>
        <dbReference type="SAM" id="Phobius"/>
    </source>
</evidence>
<evidence type="ECO:0000256" key="1">
    <source>
        <dbReference type="ARBA" id="ARBA00004651"/>
    </source>
</evidence>
<dbReference type="GO" id="GO:0005886">
    <property type="term" value="C:plasma membrane"/>
    <property type="evidence" value="ECO:0007669"/>
    <property type="project" value="UniProtKB-SubCell"/>
</dbReference>
<keyword evidence="7 8" id="KW-0472">Membrane</keyword>
<gene>
    <name evidence="9" type="ORF">SAMN05660976_02144</name>
</gene>
<evidence type="ECO:0000256" key="3">
    <source>
        <dbReference type="ARBA" id="ARBA00022448"/>
    </source>
</evidence>
<comment type="similarity">
    <text evidence="2">Belongs to the AzlC family.</text>
</comment>
<reference evidence="9 10" key="1">
    <citation type="submission" date="2016-10" db="EMBL/GenBank/DDBJ databases">
        <authorList>
            <person name="de Groot N.N."/>
        </authorList>
    </citation>
    <scope>NUCLEOTIDE SEQUENCE [LARGE SCALE GENOMIC DNA]</scope>
    <source>
        <strain evidence="9 10">DSM 43357</strain>
    </source>
</reference>
<accession>A0A1H7NRX3</accession>
<evidence type="ECO:0000313" key="10">
    <source>
        <dbReference type="Proteomes" id="UP000198953"/>
    </source>
</evidence>
<comment type="subcellular location">
    <subcellularLocation>
        <location evidence="1">Cell membrane</location>
        <topology evidence="1">Multi-pass membrane protein</topology>
    </subcellularLocation>
</comment>
<sequence length="202" mass="20068">MAVGLSGVAFGAAAVTAGLDVAQACVLSLLTFTGASQFALAGAVGAGGDLVAAAAGALLLGGRNTLYGLRLAGLLRPRGPRRLLYAQGVIDETTAVTLAQPTEQAARTAFTVTFASLYVTWNLTTLAGAVGTSFLGDPGVLGLDVVGPATFLAILWPRLAASARLRTLAAAAAAVALAATPFFPPGVPVLLSAVAVLLVVIR</sequence>
<proteinExistence type="inferred from homology"/>
<feature type="transmembrane region" description="Helical" evidence="8">
    <location>
        <begin position="109"/>
        <end position="132"/>
    </location>
</feature>
<dbReference type="AlphaFoldDB" id="A0A1H7NRX3"/>
<dbReference type="STRING" id="46177.SAMN05660976_02144"/>
<keyword evidence="10" id="KW-1185">Reference proteome</keyword>
<evidence type="ECO:0000256" key="2">
    <source>
        <dbReference type="ARBA" id="ARBA00010735"/>
    </source>
</evidence>
<dbReference type="Pfam" id="PF03591">
    <property type="entry name" value="AzlC"/>
    <property type="match status" value="1"/>
</dbReference>
<keyword evidence="4" id="KW-1003">Cell membrane</keyword>